<name>W1NE62_AMBTC</name>
<dbReference type="HOGENOM" id="CLU_2402645_0_0_1"/>
<proteinExistence type="predicted"/>
<reference evidence="2" key="1">
    <citation type="journal article" date="2013" name="Science">
        <title>The Amborella genome and the evolution of flowering plants.</title>
        <authorList>
            <consortium name="Amborella Genome Project"/>
        </authorList>
    </citation>
    <scope>NUCLEOTIDE SEQUENCE [LARGE SCALE GENOMIC DNA]</scope>
</reference>
<protein>
    <submittedName>
        <fullName evidence="1">Uncharacterized protein</fullName>
    </submittedName>
</protein>
<organism evidence="1 2">
    <name type="scientific">Amborella trichopoda</name>
    <dbReference type="NCBI Taxonomy" id="13333"/>
    <lineage>
        <taxon>Eukaryota</taxon>
        <taxon>Viridiplantae</taxon>
        <taxon>Streptophyta</taxon>
        <taxon>Embryophyta</taxon>
        <taxon>Tracheophyta</taxon>
        <taxon>Spermatophyta</taxon>
        <taxon>Magnoliopsida</taxon>
        <taxon>Amborellales</taxon>
        <taxon>Amborellaceae</taxon>
        <taxon>Amborella</taxon>
    </lineage>
</organism>
<sequence length="93" mass="10590">MGSEVETTQASTFASLEEGAVGDIPVVHEPCLFERKSFDLPQAWRLGRSLTHFLLRHPQHPHGYRAEQPIRHEWRLRATLSHEKARGPQGKSP</sequence>
<dbReference type="EMBL" id="KI397698">
    <property type="protein sequence ID" value="ERM93455.1"/>
    <property type="molecule type" value="Genomic_DNA"/>
</dbReference>
<accession>W1NE62</accession>
<keyword evidence="2" id="KW-1185">Reference proteome</keyword>
<evidence type="ECO:0000313" key="2">
    <source>
        <dbReference type="Proteomes" id="UP000017836"/>
    </source>
</evidence>
<gene>
    <name evidence="1" type="ORF">AMTR_s00132p00049380</name>
</gene>
<evidence type="ECO:0000313" key="1">
    <source>
        <dbReference type="EMBL" id="ERM93455.1"/>
    </source>
</evidence>
<dbReference type="AlphaFoldDB" id="W1NE62"/>
<dbReference type="Proteomes" id="UP000017836">
    <property type="component" value="Unassembled WGS sequence"/>
</dbReference>
<dbReference type="Gramene" id="ERM93455">
    <property type="protein sequence ID" value="ERM93455"/>
    <property type="gene ID" value="AMTR_s00132p00049380"/>
</dbReference>